<reference evidence="1" key="1">
    <citation type="submission" date="2022-02" db="EMBL/GenBank/DDBJ databases">
        <authorList>
            <person name="Tian F."/>
            <person name="Li J."/>
            <person name="Li F."/>
            <person name="Tong Y."/>
        </authorList>
    </citation>
    <scope>NUCLEOTIDE SEQUENCE</scope>
</reference>
<keyword evidence="2" id="KW-1185">Reference proteome</keyword>
<name>A0AAE9K6N9_9CAUD</name>
<dbReference type="Proteomes" id="UP000831594">
    <property type="component" value="Segment"/>
</dbReference>
<accession>A0AAE9K6N9</accession>
<organism evidence="1 2">
    <name type="scientific">Clostridium phage LPCPA6</name>
    <dbReference type="NCBI Taxonomy" id="2924884"/>
    <lineage>
        <taxon>Viruses</taxon>
        <taxon>Duplodnaviria</taxon>
        <taxon>Heunggongvirae</taxon>
        <taxon>Uroviricota</taxon>
        <taxon>Caudoviricetes</taxon>
        <taxon>Guelinviridae</taxon>
        <taxon>Hzauvirus</taxon>
        <taxon>Hzauvirus LPCPA6</taxon>
    </lineage>
</organism>
<evidence type="ECO:0000313" key="1">
    <source>
        <dbReference type="EMBL" id="UNY47180.1"/>
    </source>
</evidence>
<protein>
    <submittedName>
        <fullName evidence="1">Uncharacterized protein</fullName>
    </submittedName>
</protein>
<sequence>MVNIDYYSNIEIIQGENMNITLKANDYKFISSDKIIFVISDKSNKCLVKKEFNLFEGNKCFIEFISIETLNFPVGEFSYSIIGYFDSDQVSYLIEDNKIIIKEGLNCLK</sequence>
<proteinExistence type="predicted"/>
<gene>
    <name evidence="1" type="ORF">HHOHNEGG_00003</name>
</gene>
<evidence type="ECO:0000313" key="2">
    <source>
        <dbReference type="Proteomes" id="UP000831594"/>
    </source>
</evidence>
<dbReference type="EMBL" id="OM638104">
    <property type="protein sequence ID" value="UNY47180.1"/>
    <property type="molecule type" value="Genomic_DNA"/>
</dbReference>